<dbReference type="AlphaFoldDB" id="A0A2C6LBA9"/>
<feature type="transmembrane region" description="Helical" evidence="2">
    <location>
        <begin position="209"/>
        <end position="231"/>
    </location>
</feature>
<feature type="transmembrane region" description="Helical" evidence="2">
    <location>
        <begin position="124"/>
        <end position="145"/>
    </location>
</feature>
<reference evidence="3 4" key="1">
    <citation type="journal article" date="2017" name="Int. J. Parasitol.">
        <title>The genome of the protozoan parasite Cystoisospora suis and a reverse vaccinology approach to identify vaccine candidates.</title>
        <authorList>
            <person name="Palmieri N."/>
            <person name="Shrestha A."/>
            <person name="Ruttkowski B."/>
            <person name="Beck T."/>
            <person name="Vogl C."/>
            <person name="Tomley F."/>
            <person name="Blake D.P."/>
            <person name="Joachim A."/>
        </authorList>
    </citation>
    <scope>NUCLEOTIDE SEQUENCE [LARGE SCALE GENOMIC DNA]</scope>
    <source>
        <strain evidence="3 4">Wien I</strain>
    </source>
</reference>
<dbReference type="VEuPathDB" id="ToxoDB:CSUI_000718"/>
<dbReference type="GeneID" id="94424160"/>
<sequence>MLSPASPESPLSPRDSDGGSEEFRCYYLDVAFDYPPENGCSSDQATDPVFTRVPPDKRDKCTGADGVRKCSRVSEIPYVVTGFPVASPDTVAPKARGRGCSRGTSEEEPTYQCNSVFGVYSTRVLVSACIFLTSCVLQFLLLYLAGTISSFQSPLESGGSSGTDSQRARHPSILARHSSTICNILYNVFFLGSVIRLLFMTPGVASAVIIRYLICVSIALLFRGSWALVSALTGEIGPFREGLHRHALWMLLDSVGFWATTDTSVSLSAVSSQMLIAWILVSFWGYYTSKQRVLVYLIIPVFVSGLTGLRVAASGQFISETAATLFVSGICTMYHLLLDIGVQRYIRIQSFSPSAGCVTAFSARNPVGDVLIQALASLEALKLRLECVLCSPSPAIVTHMKLSADPSNGVAEEIMSQQITREDLASRVILAYAGSGDFDATNWRALVKSLRRRRPERDEDIGAIATECEMEVFANVGSHARMSNGAEAP</sequence>
<feature type="compositionally biased region" description="Low complexity" evidence="1">
    <location>
        <begin position="1"/>
        <end position="13"/>
    </location>
</feature>
<protein>
    <submittedName>
        <fullName evidence="3">Transmembrane protein</fullName>
    </submittedName>
</protein>
<feature type="transmembrane region" description="Helical" evidence="2">
    <location>
        <begin position="184"/>
        <end position="203"/>
    </location>
</feature>
<evidence type="ECO:0000313" key="4">
    <source>
        <dbReference type="Proteomes" id="UP000221165"/>
    </source>
</evidence>
<evidence type="ECO:0000256" key="1">
    <source>
        <dbReference type="SAM" id="MobiDB-lite"/>
    </source>
</evidence>
<evidence type="ECO:0000256" key="2">
    <source>
        <dbReference type="SAM" id="Phobius"/>
    </source>
</evidence>
<accession>A0A2C6LBA9</accession>
<proteinExistence type="predicted"/>
<comment type="caution">
    <text evidence="3">The sequence shown here is derived from an EMBL/GenBank/DDBJ whole genome shotgun (WGS) entry which is preliminary data.</text>
</comment>
<keyword evidence="2" id="KW-0472">Membrane</keyword>
<keyword evidence="2" id="KW-1133">Transmembrane helix</keyword>
<feature type="region of interest" description="Disordered" evidence="1">
    <location>
        <begin position="1"/>
        <end position="20"/>
    </location>
</feature>
<dbReference type="EMBL" id="MIGC01000283">
    <property type="protein sequence ID" value="PHJ25427.1"/>
    <property type="molecule type" value="Genomic_DNA"/>
</dbReference>
<dbReference type="Proteomes" id="UP000221165">
    <property type="component" value="Unassembled WGS sequence"/>
</dbReference>
<feature type="transmembrane region" description="Helical" evidence="2">
    <location>
        <begin position="293"/>
        <end position="311"/>
    </location>
</feature>
<dbReference type="RefSeq" id="XP_067927074.1">
    <property type="nucleotide sequence ID" value="XM_068060949.1"/>
</dbReference>
<keyword evidence="2 3" id="KW-0812">Transmembrane</keyword>
<feature type="transmembrane region" description="Helical" evidence="2">
    <location>
        <begin position="265"/>
        <end position="286"/>
    </location>
</feature>
<feature type="transmembrane region" description="Helical" evidence="2">
    <location>
        <begin position="317"/>
        <end position="337"/>
    </location>
</feature>
<gene>
    <name evidence="3" type="ORF">CSUI_000718</name>
</gene>
<name>A0A2C6LBA9_9APIC</name>
<dbReference type="OrthoDB" id="422827at2759"/>
<evidence type="ECO:0000313" key="3">
    <source>
        <dbReference type="EMBL" id="PHJ25427.1"/>
    </source>
</evidence>
<keyword evidence="4" id="KW-1185">Reference proteome</keyword>
<organism evidence="3 4">
    <name type="scientific">Cystoisospora suis</name>
    <dbReference type="NCBI Taxonomy" id="483139"/>
    <lineage>
        <taxon>Eukaryota</taxon>
        <taxon>Sar</taxon>
        <taxon>Alveolata</taxon>
        <taxon>Apicomplexa</taxon>
        <taxon>Conoidasida</taxon>
        <taxon>Coccidia</taxon>
        <taxon>Eucoccidiorida</taxon>
        <taxon>Eimeriorina</taxon>
        <taxon>Sarcocystidae</taxon>
        <taxon>Cystoisospora</taxon>
    </lineage>
</organism>